<evidence type="ECO:0000256" key="1">
    <source>
        <dbReference type="SAM" id="Coils"/>
    </source>
</evidence>
<feature type="region of interest" description="Disordered" evidence="2">
    <location>
        <begin position="171"/>
        <end position="190"/>
    </location>
</feature>
<evidence type="ECO:0000256" key="2">
    <source>
        <dbReference type="SAM" id="MobiDB-lite"/>
    </source>
</evidence>
<feature type="region of interest" description="Disordered" evidence="2">
    <location>
        <begin position="105"/>
        <end position="161"/>
    </location>
</feature>
<feature type="compositionally biased region" description="Basic and acidic residues" evidence="2">
    <location>
        <begin position="121"/>
        <end position="140"/>
    </location>
</feature>
<feature type="coiled-coil region" evidence="1">
    <location>
        <begin position="1"/>
        <end position="91"/>
    </location>
</feature>
<reference evidence="4" key="1">
    <citation type="submission" date="2024-04" db="EMBL/GenBank/DDBJ databases">
        <title>Salinicola lusitanus LLJ914,a marine bacterium isolated from the Okinawa Trough.</title>
        <authorList>
            <person name="Li J."/>
        </authorList>
    </citation>
    <scope>NUCLEOTIDE SEQUENCE [LARGE SCALE GENOMIC DNA]</scope>
</reference>
<organism evidence="3 4">
    <name type="scientific">Mugilogobius chulae</name>
    <name type="common">yellowstripe goby</name>
    <dbReference type="NCBI Taxonomy" id="88201"/>
    <lineage>
        <taxon>Eukaryota</taxon>
        <taxon>Metazoa</taxon>
        <taxon>Chordata</taxon>
        <taxon>Craniata</taxon>
        <taxon>Vertebrata</taxon>
        <taxon>Euteleostomi</taxon>
        <taxon>Actinopterygii</taxon>
        <taxon>Neopterygii</taxon>
        <taxon>Teleostei</taxon>
        <taxon>Neoteleostei</taxon>
        <taxon>Acanthomorphata</taxon>
        <taxon>Gobiaria</taxon>
        <taxon>Gobiiformes</taxon>
        <taxon>Gobioidei</taxon>
        <taxon>Gobiidae</taxon>
        <taxon>Gobionellinae</taxon>
        <taxon>Mugilogobius</taxon>
    </lineage>
</organism>
<proteinExistence type="predicted"/>
<keyword evidence="1" id="KW-0175">Coiled coil</keyword>
<sequence length="190" mass="22474">MEDLHKQRDSFQEELDRKTELVNSLTIDLARSENLLAERQSLLQELRQKIDLNASLTTELEDLRNTMEKKESEMENKKRMLEDNLVEAYRENQLLKFKLCNVRRTSTDEEEDKKPVVPSQELKKADEEVSRIPVSEHELRQTISNMEDSVSKLQQEQDDKRDCTFKRWRKLSKQQKKSFNTSSKGSRLTA</sequence>
<protein>
    <submittedName>
        <fullName evidence="3">Uncharacterized protein</fullName>
    </submittedName>
</protein>
<dbReference type="EMBL" id="JBBPFD010000015">
    <property type="protein sequence ID" value="KAK7895208.1"/>
    <property type="molecule type" value="Genomic_DNA"/>
</dbReference>
<evidence type="ECO:0000313" key="4">
    <source>
        <dbReference type="Proteomes" id="UP001460270"/>
    </source>
</evidence>
<dbReference type="Proteomes" id="UP001460270">
    <property type="component" value="Unassembled WGS sequence"/>
</dbReference>
<name>A0AAW0N850_9GOBI</name>
<keyword evidence="4" id="KW-1185">Reference proteome</keyword>
<gene>
    <name evidence="3" type="ORF">WMY93_020533</name>
</gene>
<comment type="caution">
    <text evidence="3">The sequence shown here is derived from an EMBL/GenBank/DDBJ whole genome shotgun (WGS) entry which is preliminary data.</text>
</comment>
<feature type="compositionally biased region" description="Polar residues" evidence="2">
    <location>
        <begin position="141"/>
        <end position="154"/>
    </location>
</feature>
<feature type="compositionally biased region" description="Polar residues" evidence="2">
    <location>
        <begin position="177"/>
        <end position="190"/>
    </location>
</feature>
<dbReference type="AlphaFoldDB" id="A0AAW0N850"/>
<accession>A0AAW0N850</accession>
<evidence type="ECO:0000313" key="3">
    <source>
        <dbReference type="EMBL" id="KAK7895208.1"/>
    </source>
</evidence>